<evidence type="ECO:0000256" key="7">
    <source>
        <dbReference type="RuleBase" id="RU363032"/>
    </source>
</evidence>
<accession>A0ABV6MB75</accession>
<comment type="caution">
    <text evidence="10">The sequence shown here is derived from an EMBL/GenBank/DDBJ whole genome shotgun (WGS) entry which is preliminary data.</text>
</comment>
<feature type="transmembrane region" description="Helical" evidence="7">
    <location>
        <begin position="76"/>
        <end position="101"/>
    </location>
</feature>
<dbReference type="InterPro" id="IPR035906">
    <property type="entry name" value="MetI-like_sf"/>
</dbReference>
<keyword evidence="11" id="KW-1185">Reference proteome</keyword>
<reference evidence="10 11" key="1">
    <citation type="submission" date="2024-09" db="EMBL/GenBank/DDBJ databases">
        <authorList>
            <person name="Sun Q."/>
            <person name="Mori K."/>
        </authorList>
    </citation>
    <scope>NUCLEOTIDE SEQUENCE [LARGE SCALE GENOMIC DNA]</scope>
    <source>
        <strain evidence="10 11">TBRC 3947</strain>
    </source>
</reference>
<keyword evidence="3" id="KW-1003">Cell membrane</keyword>
<sequence length="270" mass="28859">MTTTAEQTGTRQDAAPAAPAAPRWHEHLPSIATLLGLAVVWEIAGHTLDYAYLPPLSDVFVRLWELVLDGTIPRELGASLTALAVGMLIAVVAGVLIGLLMGAFPLVRYTLDVYVDAVMVAPVVAFVPLFILLFGLGFQTRVATVVLFAICPIIVNTAAGVRSVDRNLVTMARSFQATPAQTFWQVQLPMAWGHVQAGLRLGVARGVDGVITGEVLIAVVGLGGLITRFGDAFSMDRLYAVVFVIVALVVLSTRLVDLAGRLLVRGRHER</sequence>
<dbReference type="EMBL" id="JBHLUH010000060">
    <property type="protein sequence ID" value="MFC0531643.1"/>
    <property type="molecule type" value="Genomic_DNA"/>
</dbReference>
<evidence type="ECO:0000313" key="10">
    <source>
        <dbReference type="EMBL" id="MFC0531643.1"/>
    </source>
</evidence>
<evidence type="ECO:0000256" key="6">
    <source>
        <dbReference type="ARBA" id="ARBA00023136"/>
    </source>
</evidence>
<dbReference type="InterPro" id="IPR000515">
    <property type="entry name" value="MetI-like"/>
</dbReference>
<feature type="compositionally biased region" description="Polar residues" evidence="8">
    <location>
        <begin position="1"/>
        <end position="11"/>
    </location>
</feature>
<dbReference type="SUPFAM" id="SSF161098">
    <property type="entry name" value="MetI-like"/>
    <property type="match status" value="1"/>
</dbReference>
<evidence type="ECO:0000256" key="2">
    <source>
        <dbReference type="ARBA" id="ARBA00022448"/>
    </source>
</evidence>
<gene>
    <name evidence="10" type="ORF">ACFFIA_28750</name>
</gene>
<evidence type="ECO:0000313" key="11">
    <source>
        <dbReference type="Proteomes" id="UP001589867"/>
    </source>
</evidence>
<dbReference type="PANTHER" id="PTHR30151:SF20">
    <property type="entry name" value="ABC TRANSPORTER PERMEASE PROTEIN HI_0355-RELATED"/>
    <property type="match status" value="1"/>
</dbReference>
<name>A0ABV6MB75_9ACTN</name>
<feature type="transmembrane region" description="Helical" evidence="7">
    <location>
        <begin position="206"/>
        <end position="226"/>
    </location>
</feature>
<dbReference type="PANTHER" id="PTHR30151">
    <property type="entry name" value="ALKANE SULFONATE ABC TRANSPORTER-RELATED, MEMBRANE SUBUNIT"/>
    <property type="match status" value="1"/>
</dbReference>
<feature type="domain" description="ABC transmembrane type-1" evidence="9">
    <location>
        <begin position="76"/>
        <end position="256"/>
    </location>
</feature>
<organism evidence="10 11">
    <name type="scientific">Phytohabitans kaempferiae</name>
    <dbReference type="NCBI Taxonomy" id="1620943"/>
    <lineage>
        <taxon>Bacteria</taxon>
        <taxon>Bacillati</taxon>
        <taxon>Actinomycetota</taxon>
        <taxon>Actinomycetes</taxon>
        <taxon>Micromonosporales</taxon>
        <taxon>Micromonosporaceae</taxon>
    </lineage>
</organism>
<dbReference type="CDD" id="cd06261">
    <property type="entry name" value="TM_PBP2"/>
    <property type="match status" value="1"/>
</dbReference>
<evidence type="ECO:0000256" key="8">
    <source>
        <dbReference type="SAM" id="MobiDB-lite"/>
    </source>
</evidence>
<evidence type="ECO:0000256" key="5">
    <source>
        <dbReference type="ARBA" id="ARBA00022989"/>
    </source>
</evidence>
<evidence type="ECO:0000259" key="9">
    <source>
        <dbReference type="PROSITE" id="PS50928"/>
    </source>
</evidence>
<feature type="transmembrane region" description="Helical" evidence="7">
    <location>
        <begin position="113"/>
        <end position="136"/>
    </location>
</feature>
<feature type="transmembrane region" description="Helical" evidence="7">
    <location>
        <begin position="238"/>
        <end position="264"/>
    </location>
</feature>
<keyword evidence="5 7" id="KW-1133">Transmembrane helix</keyword>
<keyword evidence="2 7" id="KW-0813">Transport</keyword>
<dbReference type="Proteomes" id="UP001589867">
    <property type="component" value="Unassembled WGS sequence"/>
</dbReference>
<comment type="subcellular location">
    <subcellularLocation>
        <location evidence="1 7">Cell membrane</location>
        <topology evidence="1 7">Multi-pass membrane protein</topology>
    </subcellularLocation>
</comment>
<dbReference type="Pfam" id="PF00528">
    <property type="entry name" value="BPD_transp_1"/>
    <property type="match status" value="1"/>
</dbReference>
<evidence type="ECO:0000256" key="1">
    <source>
        <dbReference type="ARBA" id="ARBA00004651"/>
    </source>
</evidence>
<dbReference type="RefSeq" id="WP_377256408.1">
    <property type="nucleotide sequence ID" value="NZ_JBHLUH010000060.1"/>
</dbReference>
<keyword evidence="4 7" id="KW-0812">Transmembrane</keyword>
<dbReference type="PROSITE" id="PS50928">
    <property type="entry name" value="ABC_TM1"/>
    <property type="match status" value="1"/>
</dbReference>
<dbReference type="Gene3D" id="1.10.3720.10">
    <property type="entry name" value="MetI-like"/>
    <property type="match status" value="1"/>
</dbReference>
<evidence type="ECO:0000256" key="3">
    <source>
        <dbReference type="ARBA" id="ARBA00022475"/>
    </source>
</evidence>
<proteinExistence type="inferred from homology"/>
<feature type="transmembrane region" description="Helical" evidence="7">
    <location>
        <begin position="142"/>
        <end position="161"/>
    </location>
</feature>
<protein>
    <submittedName>
        <fullName evidence="10">ABC transporter permease</fullName>
    </submittedName>
</protein>
<evidence type="ECO:0000256" key="4">
    <source>
        <dbReference type="ARBA" id="ARBA00022692"/>
    </source>
</evidence>
<comment type="similarity">
    <text evidence="7">Belongs to the binding-protein-dependent transport system permease family.</text>
</comment>
<keyword evidence="6 7" id="KW-0472">Membrane</keyword>
<feature type="region of interest" description="Disordered" evidence="8">
    <location>
        <begin position="1"/>
        <end position="22"/>
    </location>
</feature>